<protein>
    <submittedName>
        <fullName evidence="2">Uncharacterized protein</fullName>
    </submittedName>
</protein>
<reference evidence="2 3" key="1">
    <citation type="submission" date="2019-07" db="EMBL/GenBank/DDBJ databases">
        <authorList>
            <person name="Mohale T."/>
        </authorList>
    </citation>
    <scope>NUCLEOTIDE SEQUENCE [LARGE SCALE GENOMIC DNA]</scope>
    <source>
        <strain evidence="2 3">NTPn 126</strain>
    </source>
</reference>
<name>A0A559A1J8_STREE</name>
<reference evidence="1 4" key="2">
    <citation type="submission" date="2019-11" db="EMBL/GenBank/DDBJ databases">
        <title>Growth characteristics of pneumococcus vary with the chemical composition of the capsule and with environmental conditions.</title>
        <authorList>
            <person name="Tothpal A."/>
            <person name="Desobry K."/>
            <person name="Joshi S."/>
            <person name="Wyllie A.L."/>
            <person name="Weinberger D.M."/>
        </authorList>
    </citation>
    <scope>NUCLEOTIDE SEQUENCE [LARGE SCALE GENOMIC DNA]</scope>
    <source>
        <strain evidence="1">Pnumococcus22F</strain>
        <strain evidence="4">pnumococcus22F</strain>
    </source>
</reference>
<dbReference type="AlphaFoldDB" id="A0A559A1J8"/>
<evidence type="ECO:0000313" key="4">
    <source>
        <dbReference type="Proteomes" id="UP000474228"/>
    </source>
</evidence>
<organism evidence="2 3">
    <name type="scientific">Streptococcus pneumoniae</name>
    <dbReference type="NCBI Taxonomy" id="1313"/>
    <lineage>
        <taxon>Bacteria</taxon>
        <taxon>Bacillati</taxon>
        <taxon>Bacillota</taxon>
        <taxon>Bacilli</taxon>
        <taxon>Lactobacillales</taxon>
        <taxon>Streptococcaceae</taxon>
        <taxon>Streptococcus</taxon>
    </lineage>
</organism>
<accession>A0A559A1J8</accession>
<dbReference type="EMBL" id="WNHJ01000110">
    <property type="protein sequence ID" value="MTV63918.1"/>
    <property type="molecule type" value="Genomic_DNA"/>
</dbReference>
<sequence length="151" mass="17989">MKKNLDTARRDYFDFELQEKYLKIDTLISKRKNHLLQTYTSKGMNASRFEDIKSKSGTYINHSENIAVEFASDPIVLKLEEFQKCIDELLDNLVPDDRKIFELRWGHSKKEWIDIFEIMRSGETGYLYPKLEHILKRRNLILDNLARLLGY</sequence>
<dbReference type="Proteomes" id="UP000474228">
    <property type="component" value="Unassembled WGS sequence"/>
</dbReference>
<evidence type="ECO:0000313" key="3">
    <source>
        <dbReference type="Proteomes" id="UP000320896"/>
    </source>
</evidence>
<comment type="caution">
    <text evidence="2">The sequence shown here is derived from an EMBL/GenBank/DDBJ whole genome shotgun (WGS) entry which is preliminary data.</text>
</comment>
<gene>
    <name evidence="2" type="ORF">AZJ70_08925</name>
    <name evidence="1" type="ORF">GM539_11175</name>
</gene>
<proteinExistence type="predicted"/>
<dbReference type="RefSeq" id="WP_000739850.1">
    <property type="nucleotide sequence ID" value="NZ_AP026926.1"/>
</dbReference>
<evidence type="ECO:0000313" key="2">
    <source>
        <dbReference type="EMBL" id="TVW83439.1"/>
    </source>
</evidence>
<evidence type="ECO:0000313" key="1">
    <source>
        <dbReference type="EMBL" id="MTV63918.1"/>
    </source>
</evidence>
<dbReference type="Proteomes" id="UP000320896">
    <property type="component" value="Unassembled WGS sequence"/>
</dbReference>
<dbReference type="EMBL" id="VMWH01000113">
    <property type="protein sequence ID" value="TVW83439.1"/>
    <property type="molecule type" value="Genomic_DNA"/>
</dbReference>